<evidence type="ECO:0000313" key="3">
    <source>
        <dbReference type="Proteomes" id="UP001317259"/>
    </source>
</evidence>
<dbReference type="PROSITE" id="PS01137">
    <property type="entry name" value="TATD_1"/>
    <property type="match status" value="1"/>
</dbReference>
<dbReference type="Gene3D" id="2.30.40.10">
    <property type="entry name" value="Urease, subunit C, domain 1"/>
    <property type="match status" value="1"/>
</dbReference>
<dbReference type="RefSeq" id="WP_242378092.1">
    <property type="nucleotide sequence ID" value="NZ_JAKRKC020000002.1"/>
</dbReference>
<gene>
    <name evidence="2" type="ORF">MF672_031710</name>
</gene>
<evidence type="ECO:0000313" key="2">
    <source>
        <dbReference type="EMBL" id="MCK2218325.1"/>
    </source>
</evidence>
<organism evidence="2 3">
    <name type="scientific">Actinomadura luzonensis</name>
    <dbReference type="NCBI Taxonomy" id="2805427"/>
    <lineage>
        <taxon>Bacteria</taxon>
        <taxon>Bacillati</taxon>
        <taxon>Actinomycetota</taxon>
        <taxon>Actinomycetes</taxon>
        <taxon>Streptosporangiales</taxon>
        <taxon>Thermomonosporaceae</taxon>
        <taxon>Actinomadura</taxon>
    </lineage>
</organism>
<feature type="domain" description="Amidohydrolase-related" evidence="1">
    <location>
        <begin position="59"/>
        <end position="393"/>
    </location>
</feature>
<dbReference type="EMBL" id="JAKRKC020000002">
    <property type="protein sequence ID" value="MCK2218325.1"/>
    <property type="molecule type" value="Genomic_DNA"/>
</dbReference>
<dbReference type="InterPro" id="IPR011059">
    <property type="entry name" value="Metal-dep_hydrolase_composite"/>
</dbReference>
<name>A0ABT0G2B7_9ACTN</name>
<dbReference type="Proteomes" id="UP001317259">
    <property type="component" value="Unassembled WGS sequence"/>
</dbReference>
<dbReference type="Pfam" id="PF01979">
    <property type="entry name" value="Amidohydro_1"/>
    <property type="match status" value="1"/>
</dbReference>
<proteinExistence type="predicted"/>
<dbReference type="SUPFAM" id="SSF51556">
    <property type="entry name" value="Metallo-dependent hydrolases"/>
    <property type="match status" value="1"/>
</dbReference>
<dbReference type="InterPro" id="IPR006680">
    <property type="entry name" value="Amidohydro-rel"/>
</dbReference>
<protein>
    <submittedName>
        <fullName evidence="2">Amidohydrolase family protein</fullName>
    </submittedName>
</protein>
<dbReference type="InterPro" id="IPR051781">
    <property type="entry name" value="Metallo-dep_Hydrolase"/>
</dbReference>
<keyword evidence="3" id="KW-1185">Reference proteome</keyword>
<sequence>MPRATEVPRYLITHVHVVAGDGTELHDADVALAGGRITAVTAGRARLRGAQVIDGGGETLIPGLIDAHLHLDFLQARNNPQAESQLQLVLRPALRELLRHGITSIRCMGDPLGLVVELRDRIAAGEISGPHLVVAGPVLTAPGGHPAVTVGKDNPWLRRRMVIQLDSGDQARDAVRELHAAGVDVVKLVYQGGRYGPDGIVLAKLRPEVMRAVIDEAHRLGLPVSAHTHHQGDVEELLAAGVDALEHGVLEEDLVGQDVLRRWAESGAWLIPTLYITTLMRDWAGRLHTGHASRNLRLAQQAGVRVAAGTDSMVGALPASTLHEELRLMAAAGIPPADLLPMVTRNAAQCLRSAGRGVVAEGNIADVVLLGSDPLDRIENVGDIDRVFSGGRLAHHYVPPAPPRLNAYRPAGPAILTYADDTGTTTAGPAVVTYDTTCFSSLGLRRITYADPATGRVLRTETVVSEPDLTTTAWTCDVPDEATRLTAERKGRHVTLSGRFGGAEVSRSYPLRGRPWMQSFLFDPATFVTTAASRLCFLSIGTAGPGALAMTEFELTRTGRQALDEAGGRPCAGTRLVIPQFRRFWAALSWYDVTDGTLVLHHVEGQEAAAMRLRPPRGCSVP</sequence>
<dbReference type="SUPFAM" id="SSF51338">
    <property type="entry name" value="Composite domain of metallo-dependent hydrolases"/>
    <property type="match status" value="1"/>
</dbReference>
<dbReference type="PANTHER" id="PTHR43135:SF3">
    <property type="entry name" value="ALPHA-D-RIBOSE 1-METHYLPHOSPHONATE 5-TRIPHOSPHATE DIPHOSPHATASE"/>
    <property type="match status" value="1"/>
</dbReference>
<dbReference type="PANTHER" id="PTHR43135">
    <property type="entry name" value="ALPHA-D-RIBOSE 1-METHYLPHOSPHONATE 5-TRIPHOSPHATE DIPHOSPHATASE"/>
    <property type="match status" value="1"/>
</dbReference>
<comment type="caution">
    <text evidence="2">The sequence shown here is derived from an EMBL/GenBank/DDBJ whole genome shotgun (WGS) entry which is preliminary data.</text>
</comment>
<reference evidence="2 3" key="1">
    <citation type="submission" date="2022-04" db="EMBL/GenBank/DDBJ databases">
        <title>Genome draft of Actinomadura sp. ATCC 31491.</title>
        <authorList>
            <person name="Shi X."/>
            <person name="Du Y."/>
        </authorList>
    </citation>
    <scope>NUCLEOTIDE SEQUENCE [LARGE SCALE GENOMIC DNA]</scope>
    <source>
        <strain evidence="2 3">ATCC 31491</strain>
    </source>
</reference>
<dbReference type="InterPro" id="IPR018228">
    <property type="entry name" value="DNase_TatD-rel_CS"/>
</dbReference>
<dbReference type="Gene3D" id="3.20.20.140">
    <property type="entry name" value="Metal-dependent hydrolases"/>
    <property type="match status" value="1"/>
</dbReference>
<accession>A0ABT0G2B7</accession>
<evidence type="ECO:0000259" key="1">
    <source>
        <dbReference type="Pfam" id="PF01979"/>
    </source>
</evidence>
<dbReference type="InterPro" id="IPR032466">
    <property type="entry name" value="Metal_Hydrolase"/>
</dbReference>